<organism evidence="1 2">
    <name type="scientific">Aedes albopictus</name>
    <name type="common">Asian tiger mosquito</name>
    <name type="synonym">Stegomyia albopicta</name>
    <dbReference type="NCBI Taxonomy" id="7160"/>
    <lineage>
        <taxon>Eukaryota</taxon>
        <taxon>Metazoa</taxon>
        <taxon>Ecdysozoa</taxon>
        <taxon>Arthropoda</taxon>
        <taxon>Hexapoda</taxon>
        <taxon>Insecta</taxon>
        <taxon>Pterygota</taxon>
        <taxon>Neoptera</taxon>
        <taxon>Endopterygota</taxon>
        <taxon>Diptera</taxon>
        <taxon>Nematocera</taxon>
        <taxon>Culicoidea</taxon>
        <taxon>Culicidae</taxon>
        <taxon>Culicinae</taxon>
        <taxon>Aedini</taxon>
        <taxon>Aedes</taxon>
        <taxon>Stegomyia</taxon>
    </lineage>
</organism>
<protein>
    <submittedName>
        <fullName evidence="1">Uncharacterized protein</fullName>
    </submittedName>
</protein>
<evidence type="ECO:0000313" key="2">
    <source>
        <dbReference type="Proteomes" id="UP000069940"/>
    </source>
</evidence>
<proteinExistence type="predicted"/>
<sequence length="197" mass="21820">MDSTVQPRMSLRLRYRPHLITDQQQLVSLLPTPKTPNITTVNESRLPLPANASITASALATVDRTGWNSRVDHALNEIIRGHHGYKPDQSVYGDINRMFDATLCTLILIASGDLNISSEHLLWSEAFLHGIRDRYGKHPPNVRKLLGFIKHIQGMVAAGKNGSMAERCGLFARTYQDALPDNVTLTRIKSPTGNATV</sequence>
<keyword evidence="2" id="KW-1185">Reference proteome</keyword>
<dbReference type="EnsemblMetazoa" id="AALFPA23_023349.R34736">
    <property type="protein sequence ID" value="AALFPA23_023349.P34736"/>
    <property type="gene ID" value="AALFPA23_023349"/>
</dbReference>
<dbReference type="Proteomes" id="UP000069940">
    <property type="component" value="Unassembled WGS sequence"/>
</dbReference>
<dbReference type="RefSeq" id="XP_062704732.1">
    <property type="nucleotide sequence ID" value="XM_062848748.1"/>
</dbReference>
<dbReference type="GeneID" id="134287034"/>
<reference evidence="2" key="1">
    <citation type="journal article" date="2015" name="Proc. Natl. Acad. Sci. U.S.A.">
        <title>Genome sequence of the Asian Tiger mosquito, Aedes albopictus, reveals insights into its biology, genetics, and evolution.</title>
        <authorList>
            <person name="Chen X.G."/>
            <person name="Jiang X."/>
            <person name="Gu J."/>
            <person name="Xu M."/>
            <person name="Wu Y."/>
            <person name="Deng Y."/>
            <person name="Zhang C."/>
            <person name="Bonizzoni M."/>
            <person name="Dermauw W."/>
            <person name="Vontas J."/>
            <person name="Armbruster P."/>
            <person name="Huang X."/>
            <person name="Yang Y."/>
            <person name="Zhang H."/>
            <person name="He W."/>
            <person name="Peng H."/>
            <person name="Liu Y."/>
            <person name="Wu K."/>
            <person name="Chen J."/>
            <person name="Lirakis M."/>
            <person name="Topalis P."/>
            <person name="Van Leeuwen T."/>
            <person name="Hall A.B."/>
            <person name="Jiang X."/>
            <person name="Thorpe C."/>
            <person name="Mueller R.L."/>
            <person name="Sun C."/>
            <person name="Waterhouse R.M."/>
            <person name="Yan G."/>
            <person name="Tu Z.J."/>
            <person name="Fang X."/>
            <person name="James A.A."/>
        </authorList>
    </citation>
    <scope>NUCLEOTIDE SEQUENCE [LARGE SCALE GENOMIC DNA]</scope>
    <source>
        <strain evidence="2">Foshan</strain>
    </source>
</reference>
<evidence type="ECO:0000313" key="1">
    <source>
        <dbReference type="EnsemblMetazoa" id="AALFPA23_023349.P34736"/>
    </source>
</evidence>
<name>A0ABM2A0M2_AEDAL</name>
<reference evidence="1" key="2">
    <citation type="submission" date="2025-05" db="UniProtKB">
        <authorList>
            <consortium name="EnsemblMetazoa"/>
        </authorList>
    </citation>
    <scope>IDENTIFICATION</scope>
    <source>
        <strain evidence="1">Foshan</strain>
    </source>
</reference>
<accession>A0ABM2A0M2</accession>